<evidence type="ECO:0000256" key="3">
    <source>
        <dbReference type="PROSITE-ProRule" id="PRU01161"/>
    </source>
</evidence>
<dbReference type="KEGG" id="aswu:HUW51_17400"/>
<keyword evidence="3" id="KW-0378">Hydrolase</keyword>
<dbReference type="Gene3D" id="3.40.1090.10">
    <property type="entry name" value="Cytosolic phospholipase A2 catalytic domain"/>
    <property type="match status" value="1"/>
</dbReference>
<dbReference type="PANTHER" id="PTHR32176:SF92">
    <property type="entry name" value="XYLOSE ISOMERASE"/>
    <property type="match status" value="1"/>
</dbReference>
<dbReference type="Pfam" id="PF01734">
    <property type="entry name" value="Patatin"/>
    <property type="match status" value="1"/>
</dbReference>
<name>A0A7G7GB78_9BACT</name>
<reference evidence="5 6" key="1">
    <citation type="journal article" date="2018" name="Int. J. Syst. Evol. Microbiol.">
        <title>Adhaeribacter swui sp. nov., isolated from wet mud.</title>
        <authorList>
            <person name="Kim D.U."/>
            <person name="Kim K.W."/>
            <person name="Kang M.S."/>
            <person name="Kim J.Y."/>
            <person name="Jang J.H."/>
            <person name="Kim M.K."/>
        </authorList>
    </citation>
    <scope>NUCLEOTIDE SEQUENCE [LARGE SCALE GENOMIC DNA]</scope>
    <source>
        <strain evidence="5 6">KCTC 52873</strain>
    </source>
</reference>
<dbReference type="Proteomes" id="UP000515237">
    <property type="component" value="Chromosome"/>
</dbReference>
<feature type="active site" description="Nucleophile" evidence="3">
    <location>
        <position position="47"/>
    </location>
</feature>
<evidence type="ECO:0000256" key="2">
    <source>
        <dbReference type="ARBA" id="ARBA00023098"/>
    </source>
</evidence>
<evidence type="ECO:0000313" key="5">
    <source>
        <dbReference type="EMBL" id="QNF34412.1"/>
    </source>
</evidence>
<dbReference type="PROSITE" id="PS51635">
    <property type="entry name" value="PNPLA"/>
    <property type="match status" value="1"/>
</dbReference>
<protein>
    <submittedName>
        <fullName evidence="5">Patatin-like phospholipase family protein</fullName>
    </submittedName>
</protein>
<dbReference type="EMBL" id="CP055156">
    <property type="protein sequence ID" value="QNF34412.1"/>
    <property type="molecule type" value="Genomic_DNA"/>
</dbReference>
<comment type="similarity">
    <text evidence="1">Belongs to the patatin family.</text>
</comment>
<dbReference type="GO" id="GO:0047372">
    <property type="term" value="F:monoacylglycerol lipase activity"/>
    <property type="evidence" value="ECO:0007669"/>
    <property type="project" value="TreeGrafter"/>
</dbReference>
<keyword evidence="2 3" id="KW-0443">Lipid metabolism</keyword>
<gene>
    <name evidence="5" type="ORF">HUW51_17400</name>
</gene>
<evidence type="ECO:0000256" key="1">
    <source>
        <dbReference type="ARBA" id="ARBA00010240"/>
    </source>
</evidence>
<feature type="short sequence motif" description="GXGXXG" evidence="3">
    <location>
        <begin position="14"/>
        <end position="19"/>
    </location>
</feature>
<feature type="short sequence motif" description="GXSXG" evidence="3">
    <location>
        <begin position="45"/>
        <end position="49"/>
    </location>
</feature>
<keyword evidence="3" id="KW-0442">Lipid degradation</keyword>
<sequence>MNEESTFKILSIDGGGIKGLYTSKILEHLEQRYGPISDYFDMICGTSTGDLIALGLALKIPSSEISNMYEVHGPAIFPKRGKWYGVLRQALWKGKYSDEPLRKALEGMFGDAKVSDLHNLVCIPSYSVTDARPWIFKYDHKEGKLDRDNKAFCVDVALATSAAPTYFPLSEIDYYDKKQFIDGGVWANNPTMVGVLEALTYFVGPQRQFSSVKVLSISSLNNNGGKPIGLKRARAFMQWRNDLFETSINGQSIFTDYLMSRLCEMNHTGIDYIRVPSEQISTEQQHLVQLDCATPQAINFIKGKGNDRGEITKKDPKVESFFENTKTYIL</sequence>
<dbReference type="SUPFAM" id="SSF52151">
    <property type="entry name" value="FabD/lysophospholipase-like"/>
    <property type="match status" value="1"/>
</dbReference>
<dbReference type="InterPro" id="IPR016035">
    <property type="entry name" value="Acyl_Trfase/lysoPLipase"/>
</dbReference>
<feature type="domain" description="PNPLA" evidence="4">
    <location>
        <begin position="10"/>
        <end position="195"/>
    </location>
</feature>
<dbReference type="RefSeq" id="WP_185270893.1">
    <property type="nucleotide sequence ID" value="NZ_CP055156.1"/>
</dbReference>
<evidence type="ECO:0000313" key="6">
    <source>
        <dbReference type="Proteomes" id="UP000515237"/>
    </source>
</evidence>
<organism evidence="5 6">
    <name type="scientific">Adhaeribacter swui</name>
    <dbReference type="NCBI Taxonomy" id="2086471"/>
    <lineage>
        <taxon>Bacteria</taxon>
        <taxon>Pseudomonadati</taxon>
        <taxon>Bacteroidota</taxon>
        <taxon>Cytophagia</taxon>
        <taxon>Cytophagales</taxon>
        <taxon>Hymenobacteraceae</taxon>
        <taxon>Adhaeribacter</taxon>
    </lineage>
</organism>
<dbReference type="PANTHER" id="PTHR32176">
    <property type="entry name" value="XYLOSE ISOMERASE"/>
    <property type="match status" value="1"/>
</dbReference>
<keyword evidence="6" id="KW-1185">Reference proteome</keyword>
<dbReference type="InterPro" id="IPR002641">
    <property type="entry name" value="PNPLA_dom"/>
</dbReference>
<proteinExistence type="inferred from homology"/>
<dbReference type="NCBIfam" id="NF041079">
    <property type="entry name" value="CBASS_lipase"/>
    <property type="match status" value="1"/>
</dbReference>
<dbReference type="GO" id="GO:0004620">
    <property type="term" value="F:phospholipase activity"/>
    <property type="evidence" value="ECO:0007669"/>
    <property type="project" value="TreeGrafter"/>
</dbReference>
<dbReference type="AlphaFoldDB" id="A0A7G7GB78"/>
<feature type="active site" description="Proton acceptor" evidence="3">
    <location>
        <position position="182"/>
    </location>
</feature>
<dbReference type="CDD" id="cd07199">
    <property type="entry name" value="Pat17_PNPLA8_PNPLA9_like"/>
    <property type="match status" value="1"/>
</dbReference>
<feature type="short sequence motif" description="DGA/G" evidence="3">
    <location>
        <begin position="182"/>
        <end position="184"/>
    </location>
</feature>
<dbReference type="GO" id="GO:0016042">
    <property type="term" value="P:lipid catabolic process"/>
    <property type="evidence" value="ECO:0007669"/>
    <property type="project" value="UniProtKB-UniRule"/>
</dbReference>
<accession>A0A7G7GB78</accession>
<evidence type="ECO:0000259" key="4">
    <source>
        <dbReference type="PROSITE" id="PS51635"/>
    </source>
</evidence>